<feature type="compositionally biased region" description="Basic and acidic residues" evidence="9">
    <location>
        <begin position="125"/>
        <end position="134"/>
    </location>
</feature>
<dbReference type="SMART" id="SM00320">
    <property type="entry name" value="WD40"/>
    <property type="match status" value="4"/>
</dbReference>
<comment type="caution">
    <text evidence="10">The sequence shown here is derived from an EMBL/GenBank/DDBJ whole genome shotgun (WGS) entry which is preliminary data.</text>
</comment>
<dbReference type="STRING" id="97359.A0A550BUJ7"/>
<keyword evidence="3 7" id="KW-0853">WD repeat</keyword>
<keyword evidence="4" id="KW-0677">Repeat</keyword>
<feature type="compositionally biased region" description="Basic and acidic residues" evidence="9">
    <location>
        <begin position="42"/>
        <end position="54"/>
    </location>
</feature>
<evidence type="ECO:0000256" key="5">
    <source>
        <dbReference type="ARBA" id="ARBA00022763"/>
    </source>
</evidence>
<sequence>MPKISQYELEREANIARNRALLAALELDDAAADLGFPAKPPPDAKTKESSESKAKPVQPRKRKHREEETPVPRRQSTRLRTVIDPNENPSKKRKREAEAEARRAEQETARLEAEERARAAKRPRHQDLDLHTVAEDGDATQSTDESSWRHAADPEAFVYSAKETDKEDAEISTLRDALQGLQVASRAKVTQDRIYSIAYHPERSKDLIFFGDVATDPTTEEGGRYWRLQVHWPATSKSSISTVKVDPLDPHTVYTTSYDCTLRSVSFESGVSREIYAAEGGALLSSLDLPPGGHEIWISDAAGGVVHLDLREERGKARYYGLSSDKIGAISVNPSRPHFLAAASNDRTVRIWDTRQLTMESGLLGDADEDLDISEDIASAWGYETVNEFAESKTGRGTMRGEWKHDKAAGSVYWDARGRSLVSTSYDDKLRVWDFKSSAFSGNAQFPSMRPLRVISHNCQTGRWLTPLRARWTENPDIYPHFTVGNMQHSLDVFSAKGELLARLQDKSKITAVQAVTCSHPSIAERAVSGNGSGRCVLWAPEDA</sequence>
<feature type="compositionally biased region" description="Basic and acidic residues" evidence="9">
    <location>
        <begin position="95"/>
        <end position="118"/>
    </location>
</feature>
<evidence type="ECO:0000256" key="7">
    <source>
        <dbReference type="PROSITE-ProRule" id="PRU00221"/>
    </source>
</evidence>
<dbReference type="PROSITE" id="PS00678">
    <property type="entry name" value="WD_REPEATS_1"/>
    <property type="match status" value="2"/>
</dbReference>
<name>A0A550BUJ7_9AGAR</name>
<comment type="similarity">
    <text evidence="1 8">Belongs to the WD repeat DDB2/WDR76 family.</text>
</comment>
<dbReference type="GO" id="GO:0006974">
    <property type="term" value="P:DNA damage response"/>
    <property type="evidence" value="ECO:0007669"/>
    <property type="project" value="UniProtKB-KW"/>
</dbReference>
<dbReference type="GO" id="GO:0003677">
    <property type="term" value="F:DNA binding"/>
    <property type="evidence" value="ECO:0007669"/>
    <property type="project" value="UniProtKB-UniRule"/>
</dbReference>
<dbReference type="PROSITE" id="PS50082">
    <property type="entry name" value="WD_REPEATS_2"/>
    <property type="match status" value="2"/>
</dbReference>
<dbReference type="PROSITE" id="PS50294">
    <property type="entry name" value="WD_REPEATS_REGION"/>
    <property type="match status" value="1"/>
</dbReference>
<comment type="function">
    <text evidence="8">DNA-binding protein that binds to both single- and double-stranded DNA. Binds preferentially to UV-damaged DNA. May be involved in DNA-metabolic processes.</text>
</comment>
<evidence type="ECO:0000256" key="6">
    <source>
        <dbReference type="ARBA" id="ARBA00023125"/>
    </source>
</evidence>
<dbReference type="OrthoDB" id="9890280at2759"/>
<dbReference type="PANTHER" id="PTHR14773">
    <property type="entry name" value="WD REPEAT-CONTAINING PROTEIN 76"/>
    <property type="match status" value="1"/>
</dbReference>
<dbReference type="InterPro" id="IPR019775">
    <property type="entry name" value="WD40_repeat_CS"/>
</dbReference>
<evidence type="ECO:0000256" key="8">
    <source>
        <dbReference type="RuleBase" id="RU365004"/>
    </source>
</evidence>
<dbReference type="Gene3D" id="2.130.10.10">
    <property type="entry name" value="YVTN repeat-like/Quinoprotein amine dehydrogenase"/>
    <property type="match status" value="1"/>
</dbReference>
<evidence type="ECO:0000313" key="11">
    <source>
        <dbReference type="Proteomes" id="UP000320762"/>
    </source>
</evidence>
<feature type="repeat" description="WD" evidence="7">
    <location>
        <begin position="402"/>
        <end position="443"/>
    </location>
</feature>
<reference evidence="10 11" key="1">
    <citation type="journal article" date="2019" name="New Phytol.">
        <title>Comparative genomics reveals unique wood-decay strategies and fruiting body development in the Schizophyllaceae.</title>
        <authorList>
            <person name="Almasi E."/>
            <person name="Sahu N."/>
            <person name="Krizsan K."/>
            <person name="Balint B."/>
            <person name="Kovacs G.M."/>
            <person name="Kiss B."/>
            <person name="Cseklye J."/>
            <person name="Drula E."/>
            <person name="Henrissat B."/>
            <person name="Nagy I."/>
            <person name="Chovatia M."/>
            <person name="Adam C."/>
            <person name="LaButti K."/>
            <person name="Lipzen A."/>
            <person name="Riley R."/>
            <person name="Grigoriev I.V."/>
            <person name="Nagy L.G."/>
        </authorList>
    </citation>
    <scope>NUCLEOTIDE SEQUENCE [LARGE SCALE GENOMIC DNA]</scope>
    <source>
        <strain evidence="10 11">NL-1724</strain>
    </source>
</reference>
<dbReference type="PANTHER" id="PTHR14773:SF0">
    <property type="entry name" value="WD REPEAT-CONTAINING PROTEIN 76"/>
    <property type="match status" value="1"/>
</dbReference>
<dbReference type="InterPro" id="IPR015943">
    <property type="entry name" value="WD40/YVTN_repeat-like_dom_sf"/>
</dbReference>
<dbReference type="GO" id="GO:2000001">
    <property type="term" value="P:regulation of DNA damage checkpoint"/>
    <property type="evidence" value="ECO:0007669"/>
    <property type="project" value="TreeGrafter"/>
</dbReference>
<dbReference type="InterPro" id="IPR036322">
    <property type="entry name" value="WD40_repeat_dom_sf"/>
</dbReference>
<accession>A0A550BUJ7</accession>
<dbReference type="SUPFAM" id="SSF50978">
    <property type="entry name" value="WD40 repeat-like"/>
    <property type="match status" value="1"/>
</dbReference>
<evidence type="ECO:0000256" key="1">
    <source>
        <dbReference type="ARBA" id="ARBA00005434"/>
    </source>
</evidence>
<evidence type="ECO:0000256" key="4">
    <source>
        <dbReference type="ARBA" id="ARBA00022737"/>
    </source>
</evidence>
<evidence type="ECO:0000256" key="9">
    <source>
        <dbReference type="SAM" id="MobiDB-lite"/>
    </source>
</evidence>
<gene>
    <name evidence="10" type="ORF">BD626DRAFT_551660</name>
</gene>
<feature type="repeat" description="WD" evidence="7">
    <location>
        <begin position="320"/>
        <end position="355"/>
    </location>
</feature>
<evidence type="ECO:0000256" key="2">
    <source>
        <dbReference type="ARBA" id="ARBA00021132"/>
    </source>
</evidence>
<feature type="region of interest" description="Disordered" evidence="9">
    <location>
        <begin position="33"/>
        <end position="151"/>
    </location>
</feature>
<dbReference type="Proteomes" id="UP000320762">
    <property type="component" value="Unassembled WGS sequence"/>
</dbReference>
<organism evidence="10 11">
    <name type="scientific">Schizophyllum amplum</name>
    <dbReference type="NCBI Taxonomy" id="97359"/>
    <lineage>
        <taxon>Eukaryota</taxon>
        <taxon>Fungi</taxon>
        <taxon>Dikarya</taxon>
        <taxon>Basidiomycota</taxon>
        <taxon>Agaricomycotina</taxon>
        <taxon>Agaricomycetes</taxon>
        <taxon>Agaricomycetidae</taxon>
        <taxon>Agaricales</taxon>
        <taxon>Schizophyllaceae</taxon>
        <taxon>Schizophyllum</taxon>
    </lineage>
</organism>
<protein>
    <recommendedName>
        <fullName evidence="2 8">DNA damage-binding protein CMR1</fullName>
    </recommendedName>
</protein>
<dbReference type="GO" id="GO:0005634">
    <property type="term" value="C:nucleus"/>
    <property type="evidence" value="ECO:0007669"/>
    <property type="project" value="TreeGrafter"/>
</dbReference>
<keyword evidence="11" id="KW-1185">Reference proteome</keyword>
<dbReference type="InterPro" id="IPR050853">
    <property type="entry name" value="WD_repeat_DNA-damage-binding"/>
</dbReference>
<evidence type="ECO:0000313" key="10">
    <source>
        <dbReference type="EMBL" id="TRM56227.1"/>
    </source>
</evidence>
<dbReference type="EMBL" id="VDMD01000077">
    <property type="protein sequence ID" value="TRM56227.1"/>
    <property type="molecule type" value="Genomic_DNA"/>
</dbReference>
<keyword evidence="5 8" id="KW-0227">DNA damage</keyword>
<dbReference type="InterPro" id="IPR001680">
    <property type="entry name" value="WD40_rpt"/>
</dbReference>
<dbReference type="Pfam" id="PF00400">
    <property type="entry name" value="WD40"/>
    <property type="match status" value="2"/>
</dbReference>
<evidence type="ECO:0000256" key="3">
    <source>
        <dbReference type="ARBA" id="ARBA00022574"/>
    </source>
</evidence>
<dbReference type="AlphaFoldDB" id="A0A550BUJ7"/>
<proteinExistence type="inferred from homology"/>
<keyword evidence="6 8" id="KW-0238">DNA-binding</keyword>